<feature type="domain" description="GFO/IDH/MocA-like oxidoreductase" evidence="2">
    <location>
        <begin position="135"/>
        <end position="265"/>
    </location>
</feature>
<accession>A0A2A4HQ36</accession>
<gene>
    <name evidence="3" type="ORF">CPA45_08660</name>
</gene>
<dbReference type="GO" id="GO:0000166">
    <property type="term" value="F:nucleotide binding"/>
    <property type="evidence" value="ECO:0007669"/>
    <property type="project" value="InterPro"/>
</dbReference>
<dbReference type="EMBL" id="NWUX01000005">
    <property type="protein sequence ID" value="PCF96231.1"/>
    <property type="molecule type" value="Genomic_DNA"/>
</dbReference>
<dbReference type="InterPro" id="IPR051317">
    <property type="entry name" value="Gfo/Idh/MocA_oxidoreduct"/>
</dbReference>
<dbReference type="InterPro" id="IPR055170">
    <property type="entry name" value="GFO_IDH_MocA-like_dom"/>
</dbReference>
<evidence type="ECO:0000313" key="3">
    <source>
        <dbReference type="EMBL" id="PCF96231.1"/>
    </source>
</evidence>
<feature type="domain" description="Gfo/Idh/MocA-like oxidoreductase N-terminal" evidence="1">
    <location>
        <begin position="7"/>
        <end position="125"/>
    </location>
</feature>
<dbReference type="Gene3D" id="3.30.360.10">
    <property type="entry name" value="Dihydrodipicolinate Reductase, domain 2"/>
    <property type="match status" value="1"/>
</dbReference>
<evidence type="ECO:0000259" key="1">
    <source>
        <dbReference type="Pfam" id="PF01408"/>
    </source>
</evidence>
<dbReference type="PANTHER" id="PTHR43708:SF3">
    <property type="entry name" value="OXIDOREDUCTASE"/>
    <property type="match status" value="1"/>
</dbReference>
<dbReference type="Pfam" id="PF01408">
    <property type="entry name" value="GFO_IDH_MocA"/>
    <property type="match status" value="1"/>
</dbReference>
<dbReference type="Pfam" id="PF22725">
    <property type="entry name" value="GFO_IDH_MocA_C3"/>
    <property type="match status" value="1"/>
</dbReference>
<name>A0A2A4HQ36_9GAMM</name>
<dbReference type="Gene3D" id="3.40.50.720">
    <property type="entry name" value="NAD(P)-binding Rossmann-like Domain"/>
    <property type="match status" value="1"/>
</dbReference>
<evidence type="ECO:0000259" key="2">
    <source>
        <dbReference type="Pfam" id="PF22725"/>
    </source>
</evidence>
<evidence type="ECO:0000313" key="4">
    <source>
        <dbReference type="Proteomes" id="UP000218677"/>
    </source>
</evidence>
<protein>
    <submittedName>
        <fullName evidence="3">Oxidoreductase</fullName>
    </submittedName>
</protein>
<reference evidence="4" key="1">
    <citation type="submission" date="2017-09" db="EMBL/GenBank/DDBJ databases">
        <authorList>
            <person name="Cho G.-S."/>
            <person name="Oguntoyinbo F.A."/>
            <person name="Cnockaert M."/>
            <person name="Kabisch J."/>
            <person name="Neve H."/>
            <person name="Bockelmann W."/>
            <person name="Wenning M."/>
            <person name="Franz C.M."/>
            <person name="Vandamme P."/>
        </authorList>
    </citation>
    <scope>NUCLEOTIDE SEQUENCE [LARGE SCALE GENOMIC DNA]</scope>
    <source>
        <strain evidence="4">MBT G8648</strain>
    </source>
</reference>
<dbReference type="SUPFAM" id="SSF51735">
    <property type="entry name" value="NAD(P)-binding Rossmann-fold domains"/>
    <property type="match status" value="1"/>
</dbReference>
<dbReference type="InterPro" id="IPR036291">
    <property type="entry name" value="NAD(P)-bd_dom_sf"/>
</dbReference>
<sequence>MIGGGQGAFIGGVHRMAMRLDDRFELVAGVFSSDAERNLSTALELGIEQARCYADHVALLAAEAAREEGAEIIVIVTPNHLHFPVALAGLEAGLHVVCEKPMTLTQDEAEQLARAVEESKRCFLLAHNYAGYPLVQHARELVDRGALGRLRHVQVEYVQEWLSETPPDDNRQAAWRLDPAQAGAAGCLGDIGVHAFQLAQFISGQRVSEVSAELITAIPGRVLDDNVQALLRFNGGARGMLWASQTSPGFENELSIRVIGEKASLQWAQETPNELWFKPLNGPSQRLTRRDDALSDGVSRGIRLPGGHPEGYIEAFANLYQALADKLSVDQPSAWLPGIDDGVDGMRFIAAALDSNQKQGAWTALVGAEDANE</sequence>
<dbReference type="SUPFAM" id="SSF55347">
    <property type="entry name" value="Glyceraldehyde-3-phosphate dehydrogenase-like, C-terminal domain"/>
    <property type="match status" value="1"/>
</dbReference>
<comment type="caution">
    <text evidence="3">The sequence shown here is derived from an EMBL/GenBank/DDBJ whole genome shotgun (WGS) entry which is preliminary data.</text>
</comment>
<dbReference type="Proteomes" id="UP000218677">
    <property type="component" value="Unassembled WGS sequence"/>
</dbReference>
<dbReference type="PANTHER" id="PTHR43708">
    <property type="entry name" value="CONSERVED EXPRESSED OXIDOREDUCTASE (EUROFUNG)"/>
    <property type="match status" value="1"/>
</dbReference>
<dbReference type="AlphaFoldDB" id="A0A2A4HQ36"/>
<proteinExistence type="predicted"/>
<organism evidence="3 4">
    <name type="scientific">Vreelandella nigrificans</name>
    <dbReference type="NCBI Taxonomy" id="2042704"/>
    <lineage>
        <taxon>Bacteria</taxon>
        <taxon>Pseudomonadati</taxon>
        <taxon>Pseudomonadota</taxon>
        <taxon>Gammaproteobacteria</taxon>
        <taxon>Oceanospirillales</taxon>
        <taxon>Halomonadaceae</taxon>
        <taxon>Vreelandella</taxon>
    </lineage>
</organism>
<dbReference type="InterPro" id="IPR000683">
    <property type="entry name" value="Gfo/Idh/MocA-like_OxRdtase_N"/>
</dbReference>
<keyword evidence="4" id="KW-1185">Reference proteome</keyword>
<dbReference type="OrthoDB" id="9801953at2"/>